<gene>
    <name evidence="3" type="ORF">FME351_LOCUS22594</name>
    <name evidence="2" type="ORF">LUA448_LOCUS12098</name>
</gene>
<feature type="compositionally biased region" description="Acidic residues" evidence="1">
    <location>
        <begin position="1"/>
        <end position="13"/>
    </location>
</feature>
<evidence type="ECO:0000313" key="4">
    <source>
        <dbReference type="Proteomes" id="UP000663833"/>
    </source>
</evidence>
<sequence>MDDVSEQENDERNDESLTNNDNMDQDNTSA</sequence>
<dbReference type="EMBL" id="CAJNYD010001483">
    <property type="protein sequence ID" value="CAF3340492.1"/>
    <property type="molecule type" value="Genomic_DNA"/>
</dbReference>
<feature type="compositionally biased region" description="Polar residues" evidence="1">
    <location>
        <begin position="16"/>
        <end position="30"/>
    </location>
</feature>
<organism evidence="2 4">
    <name type="scientific">Rotaria socialis</name>
    <dbReference type="NCBI Taxonomy" id="392032"/>
    <lineage>
        <taxon>Eukaryota</taxon>
        <taxon>Metazoa</taxon>
        <taxon>Spiralia</taxon>
        <taxon>Gnathifera</taxon>
        <taxon>Rotifera</taxon>
        <taxon>Eurotatoria</taxon>
        <taxon>Bdelloidea</taxon>
        <taxon>Philodinida</taxon>
        <taxon>Philodinidae</taxon>
        <taxon>Rotaria</taxon>
    </lineage>
</organism>
<name>A0A817V6L1_9BILA</name>
<proteinExistence type="predicted"/>
<dbReference type="Proteomes" id="UP000663833">
    <property type="component" value="Unassembled WGS sequence"/>
</dbReference>
<feature type="non-terminal residue" evidence="2">
    <location>
        <position position="30"/>
    </location>
</feature>
<protein>
    <submittedName>
        <fullName evidence="2">Uncharacterized protein</fullName>
    </submittedName>
</protein>
<comment type="caution">
    <text evidence="2">The sequence shown here is derived from an EMBL/GenBank/DDBJ whole genome shotgun (WGS) entry which is preliminary data.</text>
</comment>
<feature type="region of interest" description="Disordered" evidence="1">
    <location>
        <begin position="1"/>
        <end position="30"/>
    </location>
</feature>
<dbReference type="EMBL" id="CAJNYU010002956">
    <property type="protein sequence ID" value="CAF3614071.1"/>
    <property type="molecule type" value="Genomic_DNA"/>
</dbReference>
<reference evidence="2" key="1">
    <citation type="submission" date="2021-02" db="EMBL/GenBank/DDBJ databases">
        <authorList>
            <person name="Nowell W R."/>
        </authorList>
    </citation>
    <scope>NUCLEOTIDE SEQUENCE</scope>
</reference>
<accession>A0A817V6L1</accession>
<dbReference type="Proteomes" id="UP000663869">
    <property type="component" value="Unassembled WGS sequence"/>
</dbReference>
<evidence type="ECO:0000313" key="2">
    <source>
        <dbReference type="EMBL" id="CAF3340492.1"/>
    </source>
</evidence>
<evidence type="ECO:0000313" key="3">
    <source>
        <dbReference type="EMBL" id="CAF3614071.1"/>
    </source>
</evidence>
<dbReference type="AlphaFoldDB" id="A0A817V6L1"/>
<evidence type="ECO:0000256" key="1">
    <source>
        <dbReference type="SAM" id="MobiDB-lite"/>
    </source>
</evidence>